<evidence type="ECO:0000256" key="5">
    <source>
        <dbReference type="ARBA" id="ARBA00038359"/>
    </source>
</evidence>
<comment type="subcellular location">
    <subcellularLocation>
        <location evidence="1">Membrane</location>
        <topology evidence="1">Multi-pass membrane protein</topology>
    </subcellularLocation>
</comment>
<dbReference type="PANTHER" id="PTHR33048">
    <property type="entry name" value="PTH11-LIKE INTEGRAL MEMBRANE PROTEIN (AFU_ORTHOLOGUE AFUA_5G11245)"/>
    <property type="match status" value="1"/>
</dbReference>
<evidence type="ECO:0000256" key="1">
    <source>
        <dbReference type="ARBA" id="ARBA00004141"/>
    </source>
</evidence>
<evidence type="ECO:0000313" key="10">
    <source>
        <dbReference type="Proteomes" id="UP000826573"/>
    </source>
</evidence>
<comment type="similarity">
    <text evidence="5">Belongs to the SAT4 family.</text>
</comment>
<feature type="region of interest" description="Disordered" evidence="6">
    <location>
        <begin position="345"/>
        <end position="364"/>
    </location>
</feature>
<keyword evidence="4 7" id="KW-0472">Membrane</keyword>
<sequence length="384" mass="42488">MSLAISHHSLHTEVEVGRPKSNMTGTDAPAPNPNDNVSRLVYIPSAIFVVICPIVVALRVWARLRSGKMGPDDWIAIAALIFALLTSGFLVASCNYGMGRHFIYIEAHNKYETLKYLYMSQVTYKAAINLSKCSILLLYLRLFKIVGWIRWACWGLLTCVVIYCISSMIATIFQCSPVVKAFNKTLPGTCIDLATFWFANAGFSIATDIIILLLPMPLVYQLEVPRAQKIALMAVFAVGIFVVVTSCLRVATLDIFATSPDNTYDIANVMWTIIEPNVAIICASLPILRPLVVKLFPALRSKSSANRYGSSGYAEQSKRTRGSQPHGDNWAESSREPDVIHMATLRGSHSNAGSEENILPLGQNDTSARIQKTVEYTIQYSEKR</sequence>
<proteinExistence type="inferred from homology"/>
<evidence type="ECO:0000256" key="2">
    <source>
        <dbReference type="ARBA" id="ARBA00022692"/>
    </source>
</evidence>
<keyword evidence="3 7" id="KW-1133">Transmembrane helix</keyword>
<protein>
    <recommendedName>
        <fullName evidence="8">Rhodopsin domain-containing protein</fullName>
    </recommendedName>
</protein>
<dbReference type="InterPro" id="IPR052337">
    <property type="entry name" value="SAT4-like"/>
</dbReference>
<feature type="domain" description="Rhodopsin" evidence="8">
    <location>
        <begin position="58"/>
        <end position="293"/>
    </location>
</feature>
<dbReference type="EMBL" id="JAIMJC010000006">
    <property type="protein sequence ID" value="KAH0523019.1"/>
    <property type="molecule type" value="Genomic_DNA"/>
</dbReference>
<accession>A0A9P8HDC5</accession>
<reference evidence="9 10" key="1">
    <citation type="submission" date="2021-08" db="EMBL/GenBank/DDBJ databases">
        <title>The highly contiguous genome resource for Trichoderma semiorbis FJ059, a fungal antagonistic to plant pathogens.</title>
        <authorList>
            <person name="Liu T."/>
        </authorList>
    </citation>
    <scope>NUCLEOTIDE SEQUENCE [LARGE SCALE GENOMIC DNA]</scope>
    <source>
        <strain evidence="9 10">FJ059</strain>
    </source>
</reference>
<dbReference type="Proteomes" id="UP000826573">
    <property type="component" value="Unassembled WGS sequence"/>
</dbReference>
<comment type="caution">
    <text evidence="9">The sequence shown here is derived from an EMBL/GenBank/DDBJ whole genome shotgun (WGS) entry which is preliminary data.</text>
</comment>
<dbReference type="AlphaFoldDB" id="A0A9P8HDC5"/>
<keyword evidence="2 7" id="KW-0812">Transmembrane</keyword>
<evidence type="ECO:0000256" key="4">
    <source>
        <dbReference type="ARBA" id="ARBA00023136"/>
    </source>
</evidence>
<dbReference type="GO" id="GO:0016020">
    <property type="term" value="C:membrane"/>
    <property type="evidence" value="ECO:0007669"/>
    <property type="project" value="UniProtKB-SubCell"/>
</dbReference>
<feature type="transmembrane region" description="Helical" evidence="7">
    <location>
        <begin position="151"/>
        <end position="173"/>
    </location>
</feature>
<name>A0A9P8HDC5_9HYPO</name>
<evidence type="ECO:0000256" key="3">
    <source>
        <dbReference type="ARBA" id="ARBA00022989"/>
    </source>
</evidence>
<feature type="transmembrane region" description="Helical" evidence="7">
    <location>
        <begin position="118"/>
        <end position="139"/>
    </location>
</feature>
<keyword evidence="10" id="KW-1185">Reference proteome</keyword>
<feature type="transmembrane region" description="Helical" evidence="7">
    <location>
        <begin position="74"/>
        <end position="98"/>
    </location>
</feature>
<dbReference type="Pfam" id="PF20684">
    <property type="entry name" value="Fung_rhodopsin"/>
    <property type="match status" value="1"/>
</dbReference>
<feature type="transmembrane region" description="Helical" evidence="7">
    <location>
        <begin position="271"/>
        <end position="292"/>
    </location>
</feature>
<evidence type="ECO:0000256" key="7">
    <source>
        <dbReference type="SAM" id="Phobius"/>
    </source>
</evidence>
<feature type="region of interest" description="Disordered" evidence="6">
    <location>
        <begin position="305"/>
        <end position="336"/>
    </location>
</feature>
<evidence type="ECO:0000313" key="9">
    <source>
        <dbReference type="EMBL" id="KAH0523019.1"/>
    </source>
</evidence>
<evidence type="ECO:0000259" key="8">
    <source>
        <dbReference type="Pfam" id="PF20684"/>
    </source>
</evidence>
<gene>
    <name evidence="9" type="ORF">TsFJ059_008077</name>
</gene>
<feature type="region of interest" description="Disordered" evidence="6">
    <location>
        <begin position="1"/>
        <end position="31"/>
    </location>
</feature>
<feature type="transmembrane region" description="Helical" evidence="7">
    <location>
        <begin position="41"/>
        <end position="62"/>
    </location>
</feature>
<dbReference type="PANTHER" id="PTHR33048:SF55">
    <property type="entry name" value="INTEGRAL MEMBRANE PROTEIN"/>
    <property type="match status" value="1"/>
</dbReference>
<organism evidence="9 10">
    <name type="scientific">Trichoderma semiorbis</name>
    <dbReference type="NCBI Taxonomy" id="1491008"/>
    <lineage>
        <taxon>Eukaryota</taxon>
        <taxon>Fungi</taxon>
        <taxon>Dikarya</taxon>
        <taxon>Ascomycota</taxon>
        <taxon>Pezizomycotina</taxon>
        <taxon>Sordariomycetes</taxon>
        <taxon>Hypocreomycetidae</taxon>
        <taxon>Hypocreales</taxon>
        <taxon>Hypocreaceae</taxon>
        <taxon>Trichoderma</taxon>
    </lineage>
</organism>
<feature type="transmembrane region" description="Helical" evidence="7">
    <location>
        <begin position="230"/>
        <end position="251"/>
    </location>
</feature>
<dbReference type="InterPro" id="IPR049326">
    <property type="entry name" value="Rhodopsin_dom_fungi"/>
</dbReference>
<feature type="transmembrane region" description="Helical" evidence="7">
    <location>
        <begin position="193"/>
        <end position="218"/>
    </location>
</feature>
<evidence type="ECO:0000256" key="6">
    <source>
        <dbReference type="SAM" id="MobiDB-lite"/>
    </source>
</evidence>